<evidence type="ECO:0000256" key="1">
    <source>
        <dbReference type="SAM" id="MobiDB-lite"/>
    </source>
</evidence>
<evidence type="ECO:0000313" key="3">
    <source>
        <dbReference type="Proteomes" id="UP000696485"/>
    </source>
</evidence>
<name>A0A9P5SEW0_9FUNG</name>
<evidence type="ECO:0000313" key="2">
    <source>
        <dbReference type="EMBL" id="KAF9327505.1"/>
    </source>
</evidence>
<dbReference type="Proteomes" id="UP000696485">
    <property type="component" value="Unassembled WGS sequence"/>
</dbReference>
<gene>
    <name evidence="2" type="ORF">BG006_009192</name>
</gene>
<sequence length="117" mass="12807">MVAEARTKEPSVVIQMLENNGQTLEWEDETSESEADLVGSFVIPQLGSVSTASAQSRLIPSAICPSDASVFLYKLQEQGHDEDQDETHNPKRPDLRIKARGIVHEHGFAEVSAPGSY</sequence>
<feature type="compositionally biased region" description="Basic and acidic residues" evidence="1">
    <location>
        <begin position="77"/>
        <end position="96"/>
    </location>
</feature>
<dbReference type="AlphaFoldDB" id="A0A9P5SEW0"/>
<accession>A0A9P5SEW0</accession>
<proteinExistence type="predicted"/>
<dbReference type="EMBL" id="JAAAUY010000658">
    <property type="protein sequence ID" value="KAF9327505.1"/>
    <property type="molecule type" value="Genomic_DNA"/>
</dbReference>
<reference evidence="2" key="1">
    <citation type="journal article" date="2020" name="Fungal Divers.">
        <title>Resolving the Mortierellaceae phylogeny through synthesis of multi-gene phylogenetics and phylogenomics.</title>
        <authorList>
            <person name="Vandepol N."/>
            <person name="Liber J."/>
            <person name="Desiro A."/>
            <person name="Na H."/>
            <person name="Kennedy M."/>
            <person name="Barry K."/>
            <person name="Grigoriev I.V."/>
            <person name="Miller A.N."/>
            <person name="O'Donnell K."/>
            <person name="Stajich J.E."/>
            <person name="Bonito G."/>
        </authorList>
    </citation>
    <scope>NUCLEOTIDE SEQUENCE</scope>
    <source>
        <strain evidence="2">NVP1</strain>
    </source>
</reference>
<keyword evidence="3" id="KW-1185">Reference proteome</keyword>
<protein>
    <submittedName>
        <fullName evidence="2">Uncharacterized protein</fullName>
    </submittedName>
</protein>
<feature type="region of interest" description="Disordered" evidence="1">
    <location>
        <begin position="76"/>
        <end position="96"/>
    </location>
</feature>
<organism evidence="2 3">
    <name type="scientific">Podila minutissima</name>
    <dbReference type="NCBI Taxonomy" id="64525"/>
    <lineage>
        <taxon>Eukaryota</taxon>
        <taxon>Fungi</taxon>
        <taxon>Fungi incertae sedis</taxon>
        <taxon>Mucoromycota</taxon>
        <taxon>Mortierellomycotina</taxon>
        <taxon>Mortierellomycetes</taxon>
        <taxon>Mortierellales</taxon>
        <taxon>Mortierellaceae</taxon>
        <taxon>Podila</taxon>
    </lineage>
</organism>
<comment type="caution">
    <text evidence="2">The sequence shown here is derived from an EMBL/GenBank/DDBJ whole genome shotgun (WGS) entry which is preliminary data.</text>
</comment>